<name>A0A814NCN7_9BILA</name>
<keyword evidence="6" id="KW-0067">ATP-binding</keyword>
<dbReference type="PANTHER" id="PTHR19229">
    <property type="entry name" value="ATP-BINDING CASSETTE TRANSPORTER SUBFAMILY A ABCA"/>
    <property type="match status" value="1"/>
</dbReference>
<feature type="transmembrane region" description="Helical" evidence="9">
    <location>
        <begin position="1341"/>
        <end position="1365"/>
    </location>
</feature>
<evidence type="ECO:0000256" key="4">
    <source>
        <dbReference type="ARBA" id="ARBA00022692"/>
    </source>
</evidence>
<organism evidence="11 13">
    <name type="scientific">Didymodactylos carnosus</name>
    <dbReference type="NCBI Taxonomy" id="1234261"/>
    <lineage>
        <taxon>Eukaryota</taxon>
        <taxon>Metazoa</taxon>
        <taxon>Spiralia</taxon>
        <taxon>Gnathifera</taxon>
        <taxon>Rotifera</taxon>
        <taxon>Eurotatoria</taxon>
        <taxon>Bdelloidea</taxon>
        <taxon>Philodinida</taxon>
        <taxon>Philodinidae</taxon>
        <taxon>Didymodactylos</taxon>
    </lineage>
</organism>
<dbReference type="Pfam" id="PF12698">
    <property type="entry name" value="ABC2_membrane_3"/>
    <property type="match status" value="2"/>
</dbReference>
<evidence type="ECO:0000313" key="13">
    <source>
        <dbReference type="Proteomes" id="UP000663829"/>
    </source>
</evidence>
<dbReference type="InterPro" id="IPR026082">
    <property type="entry name" value="ABCA"/>
</dbReference>
<comment type="similarity">
    <text evidence="2">Belongs to the ABC transporter superfamily. ABCA family.</text>
</comment>
<dbReference type="GO" id="GO:0140359">
    <property type="term" value="F:ABC-type transporter activity"/>
    <property type="evidence" value="ECO:0007669"/>
    <property type="project" value="InterPro"/>
</dbReference>
<evidence type="ECO:0000256" key="2">
    <source>
        <dbReference type="ARBA" id="ARBA00008869"/>
    </source>
</evidence>
<dbReference type="GO" id="GO:0005524">
    <property type="term" value="F:ATP binding"/>
    <property type="evidence" value="ECO:0007669"/>
    <property type="project" value="UniProtKB-KW"/>
</dbReference>
<feature type="transmembrane region" description="Helical" evidence="9">
    <location>
        <begin position="1126"/>
        <end position="1144"/>
    </location>
</feature>
<dbReference type="EMBL" id="CAJNOQ010005171">
    <property type="protein sequence ID" value="CAF1088741.1"/>
    <property type="molecule type" value="Genomic_DNA"/>
</dbReference>
<dbReference type="Gene3D" id="3.40.50.300">
    <property type="entry name" value="P-loop containing nucleotide triphosphate hydrolases"/>
    <property type="match status" value="2"/>
</dbReference>
<evidence type="ECO:0000256" key="7">
    <source>
        <dbReference type="ARBA" id="ARBA00022989"/>
    </source>
</evidence>
<feature type="transmembrane region" description="Helical" evidence="9">
    <location>
        <begin position="283"/>
        <end position="306"/>
    </location>
</feature>
<evidence type="ECO:0000313" key="12">
    <source>
        <dbReference type="EMBL" id="CAF3854263.1"/>
    </source>
</evidence>
<feature type="transmembrane region" description="Helical" evidence="9">
    <location>
        <begin position="929"/>
        <end position="950"/>
    </location>
</feature>
<evidence type="ECO:0000256" key="1">
    <source>
        <dbReference type="ARBA" id="ARBA00004141"/>
    </source>
</evidence>
<dbReference type="Pfam" id="PF00005">
    <property type="entry name" value="ABC_tran"/>
    <property type="match status" value="2"/>
</dbReference>
<keyword evidence="5" id="KW-0547">Nucleotide-binding</keyword>
<evidence type="ECO:0000256" key="8">
    <source>
        <dbReference type="ARBA" id="ARBA00023136"/>
    </source>
</evidence>
<feature type="transmembrane region" description="Helical" evidence="9">
    <location>
        <begin position="1212"/>
        <end position="1231"/>
    </location>
</feature>
<feature type="domain" description="ABC transporter" evidence="10">
    <location>
        <begin position="1432"/>
        <end position="1670"/>
    </location>
</feature>
<gene>
    <name evidence="11" type="ORF">GPM918_LOCUS18146</name>
    <name evidence="12" type="ORF">SRO942_LOCUS18143</name>
</gene>
<dbReference type="FunFam" id="3.40.50.300:FF:000335">
    <property type="entry name" value="ATP binding cassette subfamily A member 5"/>
    <property type="match status" value="1"/>
</dbReference>
<feature type="transmembrane region" description="Helical" evidence="9">
    <location>
        <begin position="1243"/>
        <end position="1266"/>
    </location>
</feature>
<feature type="transmembrane region" description="Helical" evidence="9">
    <location>
        <begin position="1097"/>
        <end position="1114"/>
    </location>
</feature>
<dbReference type="PROSITE" id="PS50893">
    <property type="entry name" value="ABC_TRANSPORTER_2"/>
    <property type="match status" value="2"/>
</dbReference>
<keyword evidence="3" id="KW-0813">Transport</keyword>
<feature type="transmembrane region" description="Helical" evidence="9">
    <location>
        <begin position="472"/>
        <end position="497"/>
    </location>
</feature>
<dbReference type="CDD" id="cd03263">
    <property type="entry name" value="ABC_subfamily_A"/>
    <property type="match status" value="2"/>
</dbReference>
<dbReference type="PROSITE" id="PS00211">
    <property type="entry name" value="ABC_TRANSPORTER_1"/>
    <property type="match status" value="1"/>
</dbReference>
<feature type="domain" description="ABC transporter" evidence="10">
    <location>
        <begin position="567"/>
        <end position="797"/>
    </location>
</feature>
<sequence length="1786" mass="203739">MSSWSPESSLQTIVYSESSTVNILPSLSTPSTTPSSKHSNKFSKFWSDFRALFYKTFLLSKRKRGQTITEILLAYTFLGLLLGMRYILDRRYNHAFQLPAFRPQDLMLFNNSVNANYTYYYPSNPCTDQIVNRTITKLQTNWPIFTTIVQSLSSSDISSLSSSIQQEIYAFIYFTNMDSCTTAATMPDQVNYTLRLQENGAFYYRPQQALIDSNEYFWKRSPEDYCQSNSTTANYTSAFLGVQYFINLAIIEYSTGTVMNDYSNIYLTHFGCPEYYYDQLQSIYSFFIPIFFSIIFLITFIMNVGYIVEERENKTKEYLRIFGLRTWINNLVWVCRAMCIYIALVAVVTGLSLVVLPSSGQRRNSVSKAIFNYTHWSVILTIFLVYSIHTSTFSVFFGQLFRRTLLAKLVGFLLWVITFIDFYAGAPVGVRYFMSLFPNTGLLFCIEVVLQYERKSFIYTTYNNFYSNLFEYPLYIGVILLLQLLWSFIFMLLAIYVERVSPGEFGIAQPWNYLFKKSYWKPYSSSAIKPFDSHGILRSDQKSRPNGSGYNHWIEMKSISSSEMPCVTVMQLTKNFGKFRAVSELSIDFYKNEVCCLLGHNGAGKTTVTFILVGMLEPTNGSVSVDGLDNQQHIQAVRRQLGFCPQYDILYNELSVKEHLELIAKLRHMDKRTMDDSIENIILLIGLTNDRLTLAKDLSGGMKRRLSIGISLVGDPKVLILDEPTSGIDPFNRRLIWTIIKKMKETGKCVILTTHFLEEADVLSDRIAVMTRGRLQAYGTPDFLKNQTEFEYRLFIEINETSKSDAVTIFVQHHIENAVLERDSGSELVYGIPRGNSKEISRLIDALNKNISEININGYGISMTTIEEVFLKLIREEAADDDQRREISRRELTEKVFQSKYEKNNRIRLFLNRLYALLVKRWIISRRQAAFLIGFLLCPILIEIITVAAFPNPKQIQSSLLQNDRYSSAEITLIPSIYDPQTIVVYGNDNGYNQFSQLKTYLINQGATINELSTDNITNYVTAKYLETETIFVNTYKLSFALYDNSTSSPRSLKLNAYFSSVNYHTMSVGLGVSSTQLFQYYSNSSSKSIITTNHPIITTGTLTGAALLFEVIYCFDTLPLSLFNFMNSIIASLFISVLMLVFVKERITHSKDLQLLSNLSKVIYWLANALYDFAFSIIVAGILTTMVKIAAISVSSTDAEVYTFGAMPQTALFFVMFILYSLASIPFVYATSFIPKSELIGFINFFIINIVACFLDMVLSFIQVFTEGQSTSTTKPSKTSVVMTAIRWILCVLFPTVNFKHGLFNMRLHDNQECLSALNTILGSSYPSNEPWLSVREPGVGIQVLLFFIQMLFWWFIVILIENWKAIRRYCRRRKELPAFTEHWDDSNLDEDVKLERRAVLNNTLNNDGIDNDMSNTNQNSTTFHPSQAVIYVQDLLITFEKRKEKSFRSQLYTAVDHLNFHVDKRSCFGLLGSNGAGKTTTFRMLTGELKPTSGHIIINGKDIHKAKTDVEIGFCPQFDWLVHGLNVNETLTLFARLKGLSEKHLPDILSNTIELFGLNTYEKRQVQKLSGGNRRKVSAALAFMANPSLVFLDEPTTGLDAAAKRKLWDVVRAARDAGLTIILTSHSMEECEALCTRIGIMKLGQFRCLGGLQHLKNKFGKGYGVIIKANTNDIEAFKANLRENLPGIQFDDEHNGMLFCNVPFDTKRSANINTTANSSFNLARVFQLLNQKKDLKEIESYSVTQTTLEQIFVRLAGQDNAREAEIERRKSLISTTNPYKVKAR</sequence>
<dbReference type="InterPro" id="IPR003593">
    <property type="entry name" value="AAA+_ATPase"/>
</dbReference>
<dbReference type="Pfam" id="PF23321">
    <property type="entry name" value="R1_ABCA1"/>
    <property type="match status" value="1"/>
</dbReference>
<dbReference type="SMART" id="SM00382">
    <property type="entry name" value="AAA"/>
    <property type="match status" value="2"/>
</dbReference>
<evidence type="ECO:0000313" key="11">
    <source>
        <dbReference type="EMBL" id="CAF1088741.1"/>
    </source>
</evidence>
<keyword evidence="4 9" id="KW-0812">Transmembrane</keyword>
<protein>
    <recommendedName>
        <fullName evidence="10">ABC transporter domain-containing protein</fullName>
    </recommendedName>
</protein>
<dbReference type="GO" id="GO:0016887">
    <property type="term" value="F:ATP hydrolysis activity"/>
    <property type="evidence" value="ECO:0007669"/>
    <property type="project" value="InterPro"/>
</dbReference>
<feature type="transmembrane region" description="Helical" evidence="9">
    <location>
        <begin position="71"/>
        <end position="88"/>
    </location>
</feature>
<dbReference type="InterPro" id="IPR056264">
    <property type="entry name" value="R2_ABCA1-4-like"/>
</dbReference>
<proteinExistence type="inferred from homology"/>
<dbReference type="InterPro" id="IPR003439">
    <property type="entry name" value="ABC_transporter-like_ATP-bd"/>
</dbReference>
<dbReference type="PANTHER" id="PTHR19229:SF250">
    <property type="entry name" value="ABC TRANSPORTER DOMAIN-CONTAINING PROTEIN-RELATED"/>
    <property type="match status" value="1"/>
</dbReference>
<keyword evidence="7 9" id="KW-1133">Transmembrane helix</keyword>
<evidence type="ECO:0000256" key="9">
    <source>
        <dbReference type="SAM" id="Phobius"/>
    </source>
</evidence>
<feature type="transmembrane region" description="Helical" evidence="9">
    <location>
        <begin position="405"/>
        <end position="426"/>
    </location>
</feature>
<evidence type="ECO:0000256" key="6">
    <source>
        <dbReference type="ARBA" id="ARBA00022840"/>
    </source>
</evidence>
<dbReference type="Proteomes" id="UP000681722">
    <property type="component" value="Unassembled WGS sequence"/>
</dbReference>
<feature type="transmembrane region" description="Helical" evidence="9">
    <location>
        <begin position="1164"/>
        <end position="1192"/>
    </location>
</feature>
<dbReference type="InterPro" id="IPR027417">
    <property type="entry name" value="P-loop_NTPase"/>
</dbReference>
<accession>A0A814NCN7</accession>
<dbReference type="Proteomes" id="UP000663829">
    <property type="component" value="Unassembled WGS sequence"/>
</dbReference>
<comment type="caution">
    <text evidence="11">The sequence shown here is derived from an EMBL/GenBank/DDBJ whole genome shotgun (WGS) entry which is preliminary data.</text>
</comment>
<dbReference type="GO" id="GO:0005319">
    <property type="term" value="F:lipid transporter activity"/>
    <property type="evidence" value="ECO:0007669"/>
    <property type="project" value="TreeGrafter"/>
</dbReference>
<evidence type="ECO:0000259" key="10">
    <source>
        <dbReference type="PROSITE" id="PS50893"/>
    </source>
</evidence>
<feature type="transmembrane region" description="Helical" evidence="9">
    <location>
        <begin position="376"/>
        <end position="398"/>
    </location>
</feature>
<keyword evidence="13" id="KW-1185">Reference proteome</keyword>
<dbReference type="GO" id="GO:0016020">
    <property type="term" value="C:membrane"/>
    <property type="evidence" value="ECO:0007669"/>
    <property type="project" value="UniProtKB-SubCell"/>
</dbReference>
<comment type="subcellular location">
    <subcellularLocation>
        <location evidence="1">Membrane</location>
        <topology evidence="1">Multi-pass membrane protein</topology>
    </subcellularLocation>
</comment>
<dbReference type="InterPro" id="IPR013525">
    <property type="entry name" value="ABC2_TM"/>
</dbReference>
<dbReference type="OrthoDB" id="10255969at2759"/>
<evidence type="ECO:0000256" key="3">
    <source>
        <dbReference type="ARBA" id="ARBA00022448"/>
    </source>
</evidence>
<reference evidence="11" key="1">
    <citation type="submission" date="2021-02" db="EMBL/GenBank/DDBJ databases">
        <authorList>
            <person name="Nowell W R."/>
        </authorList>
    </citation>
    <scope>NUCLEOTIDE SEQUENCE</scope>
</reference>
<dbReference type="FunFam" id="3.40.50.300:FF:001253">
    <property type="entry name" value="ATP-binding cassette protein subfamily A, member 10"/>
    <property type="match status" value="1"/>
</dbReference>
<dbReference type="SUPFAM" id="SSF52540">
    <property type="entry name" value="P-loop containing nucleoside triphosphate hydrolases"/>
    <property type="match status" value="2"/>
</dbReference>
<evidence type="ECO:0000256" key="5">
    <source>
        <dbReference type="ARBA" id="ARBA00022741"/>
    </source>
</evidence>
<keyword evidence="8 9" id="KW-0472">Membrane</keyword>
<feature type="transmembrane region" description="Helical" evidence="9">
    <location>
        <begin position="327"/>
        <end position="356"/>
    </location>
</feature>
<dbReference type="EMBL" id="CAJOBC010005171">
    <property type="protein sequence ID" value="CAF3854263.1"/>
    <property type="molecule type" value="Genomic_DNA"/>
</dbReference>
<dbReference type="InterPro" id="IPR017871">
    <property type="entry name" value="ABC_transporter-like_CS"/>
</dbReference>